<accession>A0A2V3U5D6</accession>
<feature type="region of interest" description="Disordered" evidence="5">
    <location>
        <begin position="163"/>
        <end position="217"/>
    </location>
</feature>
<keyword evidence="8" id="KW-1185">Reference proteome</keyword>
<protein>
    <submittedName>
        <fullName evidence="7">Membrane protein required for colicin V production</fullName>
    </submittedName>
</protein>
<dbReference type="GO" id="GO:0016020">
    <property type="term" value="C:membrane"/>
    <property type="evidence" value="ECO:0007669"/>
    <property type="project" value="UniProtKB-SubCell"/>
</dbReference>
<dbReference type="InterPro" id="IPR052719">
    <property type="entry name" value="CvpA-like"/>
</dbReference>
<evidence type="ECO:0000313" key="7">
    <source>
        <dbReference type="EMBL" id="PXW58045.1"/>
    </source>
</evidence>
<evidence type="ECO:0000256" key="5">
    <source>
        <dbReference type="SAM" id="MobiDB-lite"/>
    </source>
</evidence>
<evidence type="ECO:0000256" key="3">
    <source>
        <dbReference type="ARBA" id="ARBA00022989"/>
    </source>
</evidence>
<dbReference type="Proteomes" id="UP000248021">
    <property type="component" value="Unassembled WGS sequence"/>
</dbReference>
<dbReference type="RefSeq" id="WP_110375357.1">
    <property type="nucleotide sequence ID" value="NZ_CAKNFM010000006.1"/>
</dbReference>
<gene>
    <name evidence="7" type="ORF">C7450_106220</name>
</gene>
<keyword evidence="3 6" id="KW-1133">Transmembrane helix</keyword>
<dbReference type="Pfam" id="PF02674">
    <property type="entry name" value="Colicin_V"/>
    <property type="match status" value="1"/>
</dbReference>
<dbReference type="AlphaFoldDB" id="A0A2V3U5D6"/>
<evidence type="ECO:0000256" key="1">
    <source>
        <dbReference type="ARBA" id="ARBA00004141"/>
    </source>
</evidence>
<evidence type="ECO:0000256" key="6">
    <source>
        <dbReference type="SAM" id="Phobius"/>
    </source>
</evidence>
<feature type="transmembrane region" description="Helical" evidence="6">
    <location>
        <begin position="63"/>
        <end position="85"/>
    </location>
</feature>
<keyword evidence="4 6" id="KW-0472">Membrane</keyword>
<evidence type="ECO:0000256" key="2">
    <source>
        <dbReference type="ARBA" id="ARBA00022692"/>
    </source>
</evidence>
<evidence type="ECO:0000313" key="8">
    <source>
        <dbReference type="Proteomes" id="UP000248021"/>
    </source>
</evidence>
<organism evidence="7 8">
    <name type="scientific">Chelatococcus asaccharovorans</name>
    <dbReference type="NCBI Taxonomy" id="28210"/>
    <lineage>
        <taxon>Bacteria</taxon>
        <taxon>Pseudomonadati</taxon>
        <taxon>Pseudomonadota</taxon>
        <taxon>Alphaproteobacteria</taxon>
        <taxon>Hyphomicrobiales</taxon>
        <taxon>Chelatococcaceae</taxon>
        <taxon>Chelatococcus</taxon>
    </lineage>
</organism>
<dbReference type="PANTHER" id="PTHR36926:SF1">
    <property type="entry name" value="COLICIN V PRODUCTION PROTEIN"/>
    <property type="match status" value="1"/>
</dbReference>
<reference evidence="7 8" key="1">
    <citation type="submission" date="2018-05" db="EMBL/GenBank/DDBJ databases">
        <title>Genomic Encyclopedia of Type Strains, Phase IV (KMG-IV): sequencing the most valuable type-strain genomes for metagenomic binning, comparative biology and taxonomic classification.</title>
        <authorList>
            <person name="Goeker M."/>
        </authorList>
    </citation>
    <scope>NUCLEOTIDE SEQUENCE [LARGE SCALE GENOMIC DNA]</scope>
    <source>
        <strain evidence="7 8">DSM 6462</strain>
    </source>
</reference>
<dbReference type="OrthoDB" id="9806894at2"/>
<dbReference type="InterPro" id="IPR003825">
    <property type="entry name" value="Colicin-V_CvpA"/>
</dbReference>
<comment type="caution">
    <text evidence="7">The sequence shown here is derived from an EMBL/GenBank/DDBJ whole genome shotgun (WGS) entry which is preliminary data.</text>
</comment>
<feature type="transmembrane region" description="Helical" evidence="6">
    <location>
        <begin position="105"/>
        <end position="127"/>
    </location>
</feature>
<keyword evidence="2 6" id="KW-0812">Transmembrane</keyword>
<dbReference type="GO" id="GO:0009403">
    <property type="term" value="P:toxin biosynthetic process"/>
    <property type="evidence" value="ECO:0007669"/>
    <property type="project" value="InterPro"/>
</dbReference>
<comment type="subcellular location">
    <subcellularLocation>
        <location evidence="1">Membrane</location>
        <topology evidence="1">Multi-pass membrane protein</topology>
    </subcellularLocation>
</comment>
<feature type="transmembrane region" description="Helical" evidence="6">
    <location>
        <begin position="31"/>
        <end position="51"/>
    </location>
</feature>
<dbReference type="EMBL" id="QJJK01000006">
    <property type="protein sequence ID" value="PXW58045.1"/>
    <property type="molecule type" value="Genomic_DNA"/>
</dbReference>
<evidence type="ECO:0000256" key="4">
    <source>
        <dbReference type="ARBA" id="ARBA00023136"/>
    </source>
</evidence>
<feature type="compositionally biased region" description="Low complexity" evidence="5">
    <location>
        <begin position="187"/>
        <end position="217"/>
    </location>
</feature>
<name>A0A2V3U5D6_9HYPH</name>
<sequence length="217" mass="23086">MPVALLDLIVIGVVLLSALLAAVRGFTREVLAIASWIAAAVAALFLHAQVLPYVKPHIANPTIALVVAIAAVFLVTLIIVSFITVQLSDLVLDSRIGAVDRSLGFIFGAARGFLICVVGFLFFNWLVKPDQQPDWVQQARTRPLLQTTGDRLVAMLPDDPESTILQKLRRPSQDGDADVPAEPETSPQTPATGQPAPQRRSEAPPRSGAAGATGASR</sequence>
<dbReference type="PANTHER" id="PTHR36926">
    <property type="entry name" value="COLICIN V PRODUCTION PROTEIN"/>
    <property type="match status" value="1"/>
</dbReference>
<proteinExistence type="predicted"/>